<proteinExistence type="predicted"/>
<feature type="non-terminal residue" evidence="6">
    <location>
        <position position="1"/>
    </location>
</feature>
<dbReference type="InterPro" id="IPR050331">
    <property type="entry name" value="Zinc_finger"/>
</dbReference>
<keyword evidence="1" id="KW-0805">Transcription regulation</keyword>
<keyword evidence="2" id="KW-0804">Transcription</keyword>
<sequence>LCWRNDRLESSDGDGLPQSWLQLMRCARDRHEQNLELVRSDDGLFVCTIREILQGEELLIWYRETLAREVGVPILTPCHIRGHQKYVCTGCQAVYTHPNTLKAHMFLQCRKSAVSSSTDEEHLVPFHLLLQTLSQSSSVSAERDRKLLHSCRNQRLAIAASSRLLPGCSGCGLTDDKNTYKSAFRSPSSARDIKKELGSDEGLMTPDSSTDQSSALNLSVKLTEACSSMDKVKDISLHAVHQWDTITAQHMMAQALPVPVEFASLAGCYPVPPHLHAFGIQLMSSGQAALPPGHRYDTSFGSSLCNSGEYSLISPHMDDVHDNIGFSLFKPQSSSGSSSVRQVRGNNPYSFSLPSDKEPLDLLPQAYFANKSKKGHLCLCCGKLYSRKYGLKIHMRTHNGYKPLKCKICSRPFGDPSNLNKHVRLHAQGETPYRCDFCGKVLVRRRDLERHVRSRHPMGCVAEDTTLGVCESSPDSSPVSVESSENSMASKDPMYENS</sequence>
<keyword evidence="3" id="KW-0862">Zinc</keyword>
<evidence type="ECO:0000313" key="6">
    <source>
        <dbReference type="EMBL" id="CAG5114615.1"/>
    </source>
</evidence>
<keyword evidence="3" id="KW-0479">Metal-binding</keyword>
<dbReference type="Pfam" id="PF21549">
    <property type="entry name" value="PRDM2_PR"/>
    <property type="match status" value="1"/>
</dbReference>
<reference evidence="6" key="1">
    <citation type="submission" date="2021-04" db="EMBL/GenBank/DDBJ databases">
        <authorList>
            <consortium name="Molecular Ecology Group"/>
        </authorList>
    </citation>
    <scope>NUCLEOTIDE SEQUENCE</scope>
</reference>
<dbReference type="GO" id="GO:0005634">
    <property type="term" value="C:nucleus"/>
    <property type="evidence" value="ECO:0007669"/>
    <property type="project" value="TreeGrafter"/>
</dbReference>
<dbReference type="Gene3D" id="2.170.270.10">
    <property type="entry name" value="SET domain"/>
    <property type="match status" value="1"/>
</dbReference>
<dbReference type="InterPro" id="IPR013087">
    <property type="entry name" value="Znf_C2H2_type"/>
</dbReference>
<dbReference type="AlphaFoldDB" id="A0A8S3YGK8"/>
<keyword evidence="7" id="KW-1185">Reference proteome</keyword>
<accession>A0A8S3YGK8</accession>
<dbReference type="Pfam" id="PF00096">
    <property type="entry name" value="zf-C2H2"/>
    <property type="match status" value="3"/>
</dbReference>
<evidence type="ECO:0000256" key="1">
    <source>
        <dbReference type="ARBA" id="ARBA00023015"/>
    </source>
</evidence>
<dbReference type="SMART" id="SM00355">
    <property type="entry name" value="ZnF_C2H2"/>
    <property type="match status" value="4"/>
</dbReference>
<dbReference type="SUPFAM" id="SSF57667">
    <property type="entry name" value="beta-beta-alpha zinc fingers"/>
    <property type="match status" value="2"/>
</dbReference>
<dbReference type="GO" id="GO:0008270">
    <property type="term" value="F:zinc ion binding"/>
    <property type="evidence" value="ECO:0007669"/>
    <property type="project" value="UniProtKB-KW"/>
</dbReference>
<gene>
    <name evidence="6" type="ORF">CUNI_LOCUS173</name>
</gene>
<feature type="domain" description="C2H2-type" evidence="5">
    <location>
        <begin position="376"/>
        <end position="403"/>
    </location>
</feature>
<dbReference type="FunFam" id="3.30.160.60:FF:000616">
    <property type="entry name" value="PR domain zinc finger protein 13"/>
    <property type="match status" value="1"/>
</dbReference>
<feature type="compositionally biased region" description="Low complexity" evidence="4">
    <location>
        <begin position="471"/>
        <end position="487"/>
    </location>
</feature>
<feature type="region of interest" description="Disordered" evidence="4">
    <location>
        <begin position="469"/>
        <end position="498"/>
    </location>
</feature>
<dbReference type="InterPro" id="IPR046341">
    <property type="entry name" value="SET_dom_sf"/>
</dbReference>
<dbReference type="EMBL" id="CAJHNH020000015">
    <property type="protein sequence ID" value="CAG5114615.1"/>
    <property type="molecule type" value="Genomic_DNA"/>
</dbReference>
<dbReference type="GO" id="GO:0010468">
    <property type="term" value="P:regulation of gene expression"/>
    <property type="evidence" value="ECO:0007669"/>
    <property type="project" value="TreeGrafter"/>
</dbReference>
<name>A0A8S3YGK8_9EUPU</name>
<evidence type="ECO:0000256" key="4">
    <source>
        <dbReference type="SAM" id="MobiDB-lite"/>
    </source>
</evidence>
<dbReference type="OrthoDB" id="9998363at2759"/>
<evidence type="ECO:0000313" key="7">
    <source>
        <dbReference type="Proteomes" id="UP000678393"/>
    </source>
</evidence>
<evidence type="ECO:0000259" key="5">
    <source>
        <dbReference type="PROSITE" id="PS50157"/>
    </source>
</evidence>
<dbReference type="PROSITE" id="PS00028">
    <property type="entry name" value="ZINC_FINGER_C2H2_1"/>
    <property type="match status" value="3"/>
</dbReference>
<dbReference type="PANTHER" id="PTHR16515:SF21">
    <property type="entry name" value="PR DOMAIN ZINC FINGER PROTEIN 13"/>
    <property type="match status" value="1"/>
</dbReference>
<dbReference type="PROSITE" id="PS50157">
    <property type="entry name" value="ZINC_FINGER_C2H2_2"/>
    <property type="match status" value="3"/>
</dbReference>
<dbReference type="InterPro" id="IPR036236">
    <property type="entry name" value="Znf_C2H2_sf"/>
</dbReference>
<dbReference type="Proteomes" id="UP000678393">
    <property type="component" value="Unassembled WGS sequence"/>
</dbReference>
<comment type="caution">
    <text evidence="6">The sequence shown here is derived from an EMBL/GenBank/DDBJ whole genome shotgun (WGS) entry which is preliminary data.</text>
</comment>
<dbReference type="Gene3D" id="3.30.160.60">
    <property type="entry name" value="Classic Zinc Finger"/>
    <property type="match status" value="3"/>
</dbReference>
<organism evidence="6 7">
    <name type="scientific">Candidula unifasciata</name>
    <dbReference type="NCBI Taxonomy" id="100452"/>
    <lineage>
        <taxon>Eukaryota</taxon>
        <taxon>Metazoa</taxon>
        <taxon>Spiralia</taxon>
        <taxon>Lophotrochozoa</taxon>
        <taxon>Mollusca</taxon>
        <taxon>Gastropoda</taxon>
        <taxon>Heterobranchia</taxon>
        <taxon>Euthyneura</taxon>
        <taxon>Panpulmonata</taxon>
        <taxon>Eupulmonata</taxon>
        <taxon>Stylommatophora</taxon>
        <taxon>Helicina</taxon>
        <taxon>Helicoidea</taxon>
        <taxon>Geomitridae</taxon>
        <taxon>Candidula</taxon>
    </lineage>
</organism>
<protein>
    <recommendedName>
        <fullName evidence="5">C2H2-type domain-containing protein</fullName>
    </recommendedName>
</protein>
<feature type="domain" description="C2H2-type" evidence="5">
    <location>
        <begin position="404"/>
        <end position="431"/>
    </location>
</feature>
<evidence type="ECO:0000256" key="3">
    <source>
        <dbReference type="PROSITE-ProRule" id="PRU00042"/>
    </source>
</evidence>
<feature type="domain" description="C2H2-type" evidence="5">
    <location>
        <begin position="433"/>
        <end position="456"/>
    </location>
</feature>
<keyword evidence="3" id="KW-0863">Zinc-finger</keyword>
<dbReference type="InterPro" id="IPR001214">
    <property type="entry name" value="SET_dom"/>
</dbReference>
<dbReference type="PANTHER" id="PTHR16515">
    <property type="entry name" value="PR DOMAIN ZINC FINGER PROTEIN"/>
    <property type="match status" value="1"/>
</dbReference>
<evidence type="ECO:0000256" key="2">
    <source>
        <dbReference type="ARBA" id="ARBA00023163"/>
    </source>
</evidence>